<dbReference type="PROSITE" id="PS01360">
    <property type="entry name" value="ZF_MYND_1"/>
    <property type="match status" value="1"/>
</dbReference>
<dbReference type="AlphaFoldDB" id="A0AAV2QBR0"/>
<dbReference type="PANTHER" id="PTHR28069">
    <property type="entry name" value="GH20023P"/>
    <property type="match status" value="1"/>
</dbReference>
<name>A0AAV2QBR0_MEGNR</name>
<gene>
    <name evidence="6" type="ORF">MNOR_LOCUS11034</name>
</gene>
<dbReference type="Pfam" id="PF20179">
    <property type="entry name" value="MSS51_C"/>
    <property type="match status" value="1"/>
</dbReference>
<reference evidence="6 7" key="1">
    <citation type="submission" date="2024-05" db="EMBL/GenBank/DDBJ databases">
        <authorList>
            <person name="Wallberg A."/>
        </authorList>
    </citation>
    <scope>NUCLEOTIDE SEQUENCE [LARGE SCALE GENOMIC DNA]</scope>
</reference>
<sequence length="464" mass="53932">MFDNQNPQEDEVKRVGSDWLWLSGMRRYHPGVCHKCLKWPKNVNNLKKCAGCKLIHYCSRECQEEDWPTHKELCREVRADGNQTVFSEAKLSVKKREDWWPFCKDLIRSTSLQLGRELEWFERDIFLFPRVCEVCKDAHVPRLHGCRECNSVFYCPAEHSVQEKELHKQYCYSFFLATQCDIFNALHGIPYPQPFPFPTPVEEVYKSLPDNMLDLLSPQIEGKCSEETLKLEPILAFVLSDWLSLPLSFLFAMEKISINDEQEHLQNLREITIHVIGAAFREQAGRFVNSMEYVLHRLPNLKSLNIILIGPNLETEFTLSNDIENTNEEDINKHCNECHNKGKQVLYKEHHMVYHEYTELYPNNKPNAIIAYNCGFSSCKSWVTSFNSMIHDSSIPLIFTSFTKSEAESDLKHIQKANVEVVLDICKNPFSGQRPFRHTPREEGLFYINNYIGVVKGKNGKGAK</sequence>
<dbReference type="Gene3D" id="6.10.140.2220">
    <property type="match status" value="1"/>
</dbReference>
<evidence type="ECO:0000259" key="5">
    <source>
        <dbReference type="PROSITE" id="PS50865"/>
    </source>
</evidence>
<dbReference type="PROSITE" id="PS50865">
    <property type="entry name" value="ZF_MYND_2"/>
    <property type="match status" value="1"/>
</dbReference>
<accession>A0AAV2QBR0</accession>
<dbReference type="GO" id="GO:0008270">
    <property type="term" value="F:zinc ion binding"/>
    <property type="evidence" value="ECO:0007669"/>
    <property type="project" value="UniProtKB-KW"/>
</dbReference>
<dbReference type="InterPro" id="IPR046824">
    <property type="entry name" value="Mss51-like_C"/>
</dbReference>
<comment type="caution">
    <text evidence="6">The sequence shown here is derived from an EMBL/GenBank/DDBJ whole genome shotgun (WGS) entry which is preliminary data.</text>
</comment>
<dbReference type="PANTHER" id="PTHR28069:SF2">
    <property type="entry name" value="GH20023P"/>
    <property type="match status" value="1"/>
</dbReference>
<keyword evidence="7" id="KW-1185">Reference proteome</keyword>
<dbReference type="SUPFAM" id="SSF144232">
    <property type="entry name" value="HIT/MYND zinc finger-like"/>
    <property type="match status" value="2"/>
</dbReference>
<evidence type="ECO:0000256" key="3">
    <source>
        <dbReference type="ARBA" id="ARBA00022833"/>
    </source>
</evidence>
<evidence type="ECO:0000256" key="4">
    <source>
        <dbReference type="PROSITE-ProRule" id="PRU00134"/>
    </source>
</evidence>
<proteinExistence type="predicted"/>
<evidence type="ECO:0000256" key="2">
    <source>
        <dbReference type="ARBA" id="ARBA00022771"/>
    </source>
</evidence>
<dbReference type="EMBL" id="CAXKWB010005710">
    <property type="protein sequence ID" value="CAL4079502.1"/>
    <property type="molecule type" value="Genomic_DNA"/>
</dbReference>
<protein>
    <recommendedName>
        <fullName evidence="5">MYND-type domain-containing protein</fullName>
    </recommendedName>
</protein>
<evidence type="ECO:0000313" key="6">
    <source>
        <dbReference type="EMBL" id="CAL4079502.1"/>
    </source>
</evidence>
<feature type="domain" description="MYND-type" evidence="5">
    <location>
        <begin position="33"/>
        <end position="74"/>
    </location>
</feature>
<evidence type="ECO:0000256" key="1">
    <source>
        <dbReference type="ARBA" id="ARBA00022723"/>
    </source>
</evidence>
<dbReference type="InterPro" id="IPR002893">
    <property type="entry name" value="Znf_MYND"/>
</dbReference>
<keyword evidence="2 4" id="KW-0863">Zinc-finger</keyword>
<keyword evidence="3" id="KW-0862">Zinc</keyword>
<dbReference type="Proteomes" id="UP001497623">
    <property type="component" value="Unassembled WGS sequence"/>
</dbReference>
<organism evidence="6 7">
    <name type="scientific">Meganyctiphanes norvegica</name>
    <name type="common">Northern krill</name>
    <name type="synonym">Thysanopoda norvegica</name>
    <dbReference type="NCBI Taxonomy" id="48144"/>
    <lineage>
        <taxon>Eukaryota</taxon>
        <taxon>Metazoa</taxon>
        <taxon>Ecdysozoa</taxon>
        <taxon>Arthropoda</taxon>
        <taxon>Crustacea</taxon>
        <taxon>Multicrustacea</taxon>
        <taxon>Malacostraca</taxon>
        <taxon>Eumalacostraca</taxon>
        <taxon>Eucarida</taxon>
        <taxon>Euphausiacea</taxon>
        <taxon>Euphausiidae</taxon>
        <taxon>Meganyctiphanes</taxon>
    </lineage>
</organism>
<keyword evidence="1" id="KW-0479">Metal-binding</keyword>
<evidence type="ECO:0000313" key="7">
    <source>
        <dbReference type="Proteomes" id="UP001497623"/>
    </source>
</evidence>
<dbReference type="Pfam" id="PF01753">
    <property type="entry name" value="zf-MYND"/>
    <property type="match status" value="1"/>
</dbReference>